<dbReference type="RefSeq" id="WP_062020037.1">
    <property type="nucleotide sequence ID" value="NZ_LQQC01000006.1"/>
</dbReference>
<dbReference type="GO" id="GO:0020037">
    <property type="term" value="F:heme binding"/>
    <property type="evidence" value="ECO:0007669"/>
    <property type="project" value="UniProtKB-UniRule"/>
</dbReference>
<keyword evidence="1" id="KW-0413">Isomerase</keyword>
<comment type="pathway">
    <text evidence="1">Nitrogen metabolism.</text>
</comment>
<comment type="caution">
    <text evidence="3">The sequence shown here is derived from an EMBL/GenBank/DDBJ whole genome shotgun (WGS) entry which is preliminary data.</text>
</comment>
<dbReference type="Pfam" id="PF08768">
    <property type="entry name" value="THAP4_heme-bd"/>
    <property type="match status" value="1"/>
</dbReference>
<dbReference type="InterPro" id="IPR014878">
    <property type="entry name" value="THAP4-like_heme-bd"/>
</dbReference>
<dbReference type="InterPro" id="IPR022939">
    <property type="entry name" value="Nb(III)_bact/plant"/>
</dbReference>
<feature type="short sequence motif" description="GXWXGXG" evidence="1">
    <location>
        <begin position="21"/>
        <end position="27"/>
    </location>
</feature>
<comment type="domain">
    <text evidence="1">Forms a 10-stranded antiparallel beta-barrel structure able to accommodate a hydrophobic ligand in its interior. In fact, this fold hosts the heme group, which is located in a wide surface cleft.</text>
</comment>
<keyword evidence="1" id="KW-0349">Heme</keyword>
<keyword evidence="1" id="KW-0479">Metal-binding</keyword>
<dbReference type="AlphaFoldDB" id="A0A150HBE2"/>
<keyword evidence="1" id="KW-0408">Iron</keyword>
<keyword evidence="4" id="KW-1185">Reference proteome</keyword>
<dbReference type="GO" id="GO:0046872">
    <property type="term" value="F:metal ion binding"/>
    <property type="evidence" value="ECO:0007669"/>
    <property type="project" value="UniProtKB-KW"/>
</dbReference>
<dbReference type="PATRIC" id="fig|479117.4.peg.512"/>
<sequence>MVTEIPTDLAPELVPLAWVIGSWEGVGVVGYADAPDTQFGQRIDFVAPVGAPFLHYTAQAYTLDDDGKIDKTLTMETGIWQLVRKREAHDAGPGLMVPTADTPFTTADSVEKLRGDDDAFELEVSIVQPHGIMELYTGRVKGPRIDLATDLVARTTTSKEYKSSTRMYGLVEGDLLWAWDMAALGNPLGSHASARLKKVA</sequence>
<dbReference type="InterPro" id="IPR012674">
    <property type="entry name" value="Calycin"/>
</dbReference>
<comment type="cofactor">
    <cofactor evidence="1">
        <name>heme b</name>
        <dbReference type="ChEBI" id="CHEBI:60344"/>
    </cofactor>
    <text evidence="1">Binds 1 heme b group per subunit, that coordinates a highly solvent-exposed Fe(III) atom.</text>
</comment>
<feature type="domain" description="THAP4-like heme-binding" evidence="2">
    <location>
        <begin position="12"/>
        <end position="198"/>
    </location>
</feature>
<feature type="binding site" description="axial binding residue" evidence="1">
    <location>
        <position position="191"/>
    </location>
    <ligand>
        <name>heme b</name>
        <dbReference type="ChEBI" id="CHEBI:60344"/>
    </ligand>
    <ligandPart>
        <name>Fe</name>
        <dbReference type="ChEBI" id="CHEBI:18248"/>
    </ligandPart>
</feature>
<evidence type="ECO:0000256" key="1">
    <source>
        <dbReference type="HAMAP-Rule" id="MF_01297"/>
    </source>
</evidence>
<comment type="function">
    <text evidence="1">Heme-binding protein able to scavenge peroxynitrite and to protect free L-tyrosine against peroxynitrite-mediated nitration, by acting as a peroxynitrite isomerase that converts peroxynitrite to nitrate. Therefore, this protein likely plays a role in peroxynitrite sensing and in the detoxification of reactive nitrogen and oxygen species (RNS and ROS, respectively). Is able to bind nitric oxide (NO) in vitro, but may act as a sensor of peroxynitrite levels in vivo.</text>
</comment>
<name>A0A150HBE2_9MICO</name>
<proteinExistence type="inferred from homology"/>
<comment type="similarity">
    <text evidence="1">Belongs to the nitrobindin family.</text>
</comment>
<dbReference type="CDD" id="cd07828">
    <property type="entry name" value="lipocalin_heme-bd-THAP4-like"/>
    <property type="match status" value="1"/>
</dbReference>
<dbReference type="Gene3D" id="2.40.128.20">
    <property type="match status" value="1"/>
</dbReference>
<dbReference type="GO" id="GO:0062213">
    <property type="term" value="F:peroxynitrite isomerase activity"/>
    <property type="evidence" value="ECO:0007669"/>
    <property type="project" value="UniProtKB-UniRule"/>
</dbReference>
<gene>
    <name evidence="3" type="ORF">Bravens_00511</name>
</gene>
<dbReference type="Proteomes" id="UP000243589">
    <property type="component" value="Unassembled WGS sequence"/>
</dbReference>
<reference evidence="3 4" key="1">
    <citation type="submission" date="2016-01" db="EMBL/GenBank/DDBJ databases">
        <title>Use of Whole Genome Sequencing to ascertain that Brevibacterium massiliense (Roux, Raoult 2009) is a later heterotypic synonym of Brevibacterium ravenspurgense (Mages 2008).</title>
        <authorList>
            <person name="Bernier A.-M."/>
            <person name="Burdz T."/>
            <person name="Huynh C."/>
            <person name="Pachecho A.L."/>
            <person name="Wiebe D."/>
            <person name="Bonner C."/>
            <person name="Bernard K."/>
        </authorList>
    </citation>
    <scope>NUCLEOTIDE SEQUENCE [LARGE SCALE GENOMIC DNA]</scope>
    <source>
        <strain evidence="3 4">CCUG56047</strain>
    </source>
</reference>
<dbReference type="EC" id="5.99.-.-" evidence="1"/>
<dbReference type="PANTHER" id="PTHR15854">
    <property type="entry name" value="THAP4 PROTEIN"/>
    <property type="match status" value="1"/>
</dbReference>
<protein>
    <recommendedName>
        <fullName evidence="1">Peroxynitrite isomerase</fullName>
        <ecNumber evidence="1">5.99.-.-</ecNumber>
    </recommendedName>
    <alternativeName>
        <fullName evidence="1">Ferric nitrobindin</fullName>
        <shortName evidence="1">Nb(III)</shortName>
    </alternativeName>
</protein>
<dbReference type="HAMAP" id="MF_01297">
    <property type="entry name" value="nitrobindin"/>
    <property type="match status" value="1"/>
</dbReference>
<accession>A0A150HBE2</accession>
<dbReference type="InterPro" id="IPR045165">
    <property type="entry name" value="Nitrobindin"/>
</dbReference>
<dbReference type="EMBL" id="LQQC01000006">
    <property type="protein sequence ID" value="KXZ59128.1"/>
    <property type="molecule type" value="Genomic_DNA"/>
</dbReference>
<evidence type="ECO:0000313" key="4">
    <source>
        <dbReference type="Proteomes" id="UP000243589"/>
    </source>
</evidence>
<organism evidence="3 4">
    <name type="scientific">Brevibacterium ravenspurgense</name>
    <dbReference type="NCBI Taxonomy" id="479117"/>
    <lineage>
        <taxon>Bacteria</taxon>
        <taxon>Bacillati</taxon>
        <taxon>Actinomycetota</taxon>
        <taxon>Actinomycetes</taxon>
        <taxon>Micrococcales</taxon>
        <taxon>Brevibacteriaceae</taxon>
        <taxon>Brevibacterium</taxon>
    </lineage>
</organism>
<evidence type="ECO:0000259" key="2">
    <source>
        <dbReference type="Pfam" id="PF08768"/>
    </source>
</evidence>
<dbReference type="PANTHER" id="PTHR15854:SF4">
    <property type="entry name" value="PEROXYNITRITE ISOMERASE THAP4"/>
    <property type="match status" value="1"/>
</dbReference>
<comment type="caution">
    <text evidence="1">Lacks conserved residue(s) required for the propagation of feature annotation.</text>
</comment>
<comment type="catalytic activity">
    <reaction evidence="1">
        <text>peroxynitrite = nitrate</text>
        <dbReference type="Rhea" id="RHEA:63116"/>
        <dbReference type="ChEBI" id="CHEBI:17632"/>
        <dbReference type="ChEBI" id="CHEBI:25941"/>
    </reaction>
</comment>
<evidence type="ECO:0000313" key="3">
    <source>
        <dbReference type="EMBL" id="KXZ59128.1"/>
    </source>
</evidence>
<feature type="binding site" evidence="1">
    <location>
        <position position="159"/>
    </location>
    <ligand>
        <name>heme b</name>
        <dbReference type="ChEBI" id="CHEBI:60344"/>
    </ligand>
</feature>
<dbReference type="SUPFAM" id="SSF50814">
    <property type="entry name" value="Lipocalins"/>
    <property type="match status" value="1"/>
</dbReference>